<dbReference type="Proteomes" id="UP000747542">
    <property type="component" value="Unassembled WGS sequence"/>
</dbReference>
<protein>
    <submittedName>
        <fullName evidence="1">Uncharacterized protein</fullName>
    </submittedName>
</protein>
<reference evidence="1" key="1">
    <citation type="journal article" date="2021" name="Sci. Adv.">
        <title>The American lobster genome reveals insights on longevity, neural, and immune adaptations.</title>
        <authorList>
            <person name="Polinski J.M."/>
            <person name="Zimin A.V."/>
            <person name="Clark K.F."/>
            <person name="Kohn A.B."/>
            <person name="Sadowski N."/>
            <person name="Timp W."/>
            <person name="Ptitsyn A."/>
            <person name="Khanna P."/>
            <person name="Romanova D.Y."/>
            <person name="Williams P."/>
            <person name="Greenwood S.J."/>
            <person name="Moroz L.L."/>
            <person name="Walt D.R."/>
            <person name="Bodnar A.G."/>
        </authorList>
    </citation>
    <scope>NUCLEOTIDE SEQUENCE</scope>
    <source>
        <strain evidence="1">GMGI-L3</strain>
    </source>
</reference>
<dbReference type="AlphaFoldDB" id="A0A8J5MP24"/>
<organism evidence="1 2">
    <name type="scientific">Homarus americanus</name>
    <name type="common">American lobster</name>
    <dbReference type="NCBI Taxonomy" id="6706"/>
    <lineage>
        <taxon>Eukaryota</taxon>
        <taxon>Metazoa</taxon>
        <taxon>Ecdysozoa</taxon>
        <taxon>Arthropoda</taxon>
        <taxon>Crustacea</taxon>
        <taxon>Multicrustacea</taxon>
        <taxon>Malacostraca</taxon>
        <taxon>Eumalacostraca</taxon>
        <taxon>Eucarida</taxon>
        <taxon>Decapoda</taxon>
        <taxon>Pleocyemata</taxon>
        <taxon>Astacidea</taxon>
        <taxon>Nephropoidea</taxon>
        <taxon>Nephropidae</taxon>
        <taxon>Homarus</taxon>
    </lineage>
</organism>
<dbReference type="EMBL" id="JAHLQT010035566">
    <property type="protein sequence ID" value="KAG7158167.1"/>
    <property type="molecule type" value="Genomic_DNA"/>
</dbReference>
<evidence type="ECO:0000313" key="2">
    <source>
        <dbReference type="Proteomes" id="UP000747542"/>
    </source>
</evidence>
<evidence type="ECO:0000313" key="1">
    <source>
        <dbReference type="EMBL" id="KAG7158167.1"/>
    </source>
</evidence>
<sequence length="109" mass="12756">MRLDSSETFRQQSSKIVEISYESSLMIAKLWKCFIKQNKTASFPRLDEVLSDKNLHDDLKADIENHHQALEGRRVTVMWGGMGMDRHFWENKFRQMFLGGGPPNQLLTR</sequence>
<gene>
    <name evidence="1" type="ORF">Hamer_G008795</name>
</gene>
<keyword evidence="2" id="KW-1185">Reference proteome</keyword>
<accession>A0A8J5MP24</accession>
<name>A0A8J5MP24_HOMAM</name>
<proteinExistence type="predicted"/>
<comment type="caution">
    <text evidence="1">The sequence shown here is derived from an EMBL/GenBank/DDBJ whole genome shotgun (WGS) entry which is preliminary data.</text>
</comment>